<feature type="domain" description="Pyrrolo-quinoline quinone repeat" evidence="1">
    <location>
        <begin position="134"/>
        <end position="233"/>
    </location>
</feature>
<reference evidence="2" key="1">
    <citation type="submission" date="2018-05" db="EMBL/GenBank/DDBJ databases">
        <authorList>
            <person name="Lanie J.A."/>
            <person name="Ng W.-L."/>
            <person name="Kazmierczak K.M."/>
            <person name="Andrzejewski T.M."/>
            <person name="Davidsen T.M."/>
            <person name="Wayne K.J."/>
            <person name="Tettelin H."/>
            <person name="Glass J.I."/>
            <person name="Rusch D."/>
            <person name="Podicherti R."/>
            <person name="Tsui H.-C.T."/>
            <person name="Winkler M.E."/>
        </authorList>
    </citation>
    <scope>NUCLEOTIDE SEQUENCE</scope>
</reference>
<dbReference type="Pfam" id="PF13360">
    <property type="entry name" value="PQQ_2"/>
    <property type="match status" value="1"/>
</dbReference>
<dbReference type="InterPro" id="IPR015943">
    <property type="entry name" value="WD40/YVTN_repeat-like_dom_sf"/>
</dbReference>
<evidence type="ECO:0000313" key="2">
    <source>
        <dbReference type="EMBL" id="SVB32847.1"/>
    </source>
</evidence>
<accession>A0A382D5F7</accession>
<proteinExistence type="predicted"/>
<dbReference type="InterPro" id="IPR011047">
    <property type="entry name" value="Quinoprotein_ADH-like_sf"/>
</dbReference>
<feature type="non-terminal residue" evidence="2">
    <location>
        <position position="1"/>
    </location>
</feature>
<evidence type="ECO:0000259" key="1">
    <source>
        <dbReference type="Pfam" id="PF13360"/>
    </source>
</evidence>
<name>A0A382D5F7_9ZZZZ</name>
<dbReference type="EMBL" id="UINC01037407">
    <property type="protein sequence ID" value="SVB32847.1"/>
    <property type="molecule type" value="Genomic_DNA"/>
</dbReference>
<gene>
    <name evidence="2" type="ORF">METZ01_LOCUS185701</name>
</gene>
<sequence>DRCWEVNAATGHRRAAHKMPAPYSSATHDWGYVAQDGDLFYGSAVKRNSSYTAFFGGGMWYDKREPKSAAKVCSEGVFAINKTNDKLAWNYSGGAVLNPTISIRDNKIFFVESRNPDILKQATGRLHGPNLWKDQFLVALDAYTGKKLWEQPIDTADGTVVFYMMATEHGLVIESSTNGKFHLYNHDLKTGKQQWETVNNWPSADHSGHMQHPVAINGRLFLEPSAFDLKTGKKVINQIGKRSGCHTYVGTKDALIYRGNGRQIAMWGQETQKTTTWNRLRPSCWLSVVPAAGMLLVPEGGGGCSCGGWMETSLAFRPRAQAKETKKSKEQE</sequence>
<dbReference type="InterPro" id="IPR002372">
    <property type="entry name" value="PQQ_rpt_dom"/>
</dbReference>
<dbReference type="Gene3D" id="2.130.10.10">
    <property type="entry name" value="YVTN repeat-like/Quinoprotein amine dehydrogenase"/>
    <property type="match status" value="1"/>
</dbReference>
<dbReference type="AlphaFoldDB" id="A0A382D5F7"/>
<organism evidence="2">
    <name type="scientific">marine metagenome</name>
    <dbReference type="NCBI Taxonomy" id="408172"/>
    <lineage>
        <taxon>unclassified sequences</taxon>
        <taxon>metagenomes</taxon>
        <taxon>ecological metagenomes</taxon>
    </lineage>
</organism>
<protein>
    <recommendedName>
        <fullName evidence="1">Pyrrolo-quinoline quinone repeat domain-containing protein</fullName>
    </recommendedName>
</protein>
<dbReference type="SUPFAM" id="SSF50998">
    <property type="entry name" value="Quinoprotein alcohol dehydrogenase-like"/>
    <property type="match status" value="1"/>
</dbReference>